<name>A0ABW0YH62_9BACI</name>
<gene>
    <name evidence="1" type="ORF">ACFPU1_03135</name>
</gene>
<dbReference type="Proteomes" id="UP001596142">
    <property type="component" value="Unassembled WGS sequence"/>
</dbReference>
<dbReference type="EMBL" id="JBHSOZ010000003">
    <property type="protein sequence ID" value="MFC5711768.1"/>
    <property type="molecule type" value="Genomic_DNA"/>
</dbReference>
<evidence type="ECO:0000313" key="2">
    <source>
        <dbReference type="Proteomes" id="UP001596142"/>
    </source>
</evidence>
<reference evidence="2" key="1">
    <citation type="journal article" date="2019" name="Int. J. Syst. Evol. Microbiol.">
        <title>The Global Catalogue of Microorganisms (GCM) 10K type strain sequencing project: providing services to taxonomists for standard genome sequencing and annotation.</title>
        <authorList>
            <consortium name="The Broad Institute Genomics Platform"/>
            <consortium name="The Broad Institute Genome Sequencing Center for Infectious Disease"/>
            <person name="Wu L."/>
            <person name="Ma J."/>
        </authorList>
    </citation>
    <scope>NUCLEOTIDE SEQUENCE [LARGE SCALE GENOMIC DNA]</scope>
    <source>
        <strain evidence="2">CECT 7184</strain>
    </source>
</reference>
<comment type="caution">
    <text evidence="1">The sequence shown here is derived from an EMBL/GenBank/DDBJ whole genome shotgun (WGS) entry which is preliminary data.</text>
</comment>
<protein>
    <submittedName>
        <fullName evidence="1">Uncharacterized protein</fullName>
    </submittedName>
</protein>
<evidence type="ECO:0000313" key="1">
    <source>
        <dbReference type="EMBL" id="MFC5711768.1"/>
    </source>
</evidence>
<proteinExistence type="predicted"/>
<accession>A0ABW0YH62</accession>
<keyword evidence="2" id="KW-1185">Reference proteome</keyword>
<sequence>MTSDKSNLLSSREIQSIQLWISKLKRYKDLSTEEKVIKCKRRLKFSYNVIGFGKHRIVYDLNNGYVLKVAITRWGIENNKTEYNIYYNCPEHLQINLCPVLEHGDGWIIMKKADTNIPVDSRFKDKIRKLKKEFINHGIDPKDLWSANLALSEKLEIIVIDYGNFQKKDE</sequence>
<organism evidence="1 2">
    <name type="scientific">Thalassorhabdus alkalitolerans</name>
    <dbReference type="NCBI Taxonomy" id="2282697"/>
    <lineage>
        <taxon>Bacteria</taxon>
        <taxon>Bacillati</taxon>
        <taxon>Bacillota</taxon>
        <taxon>Bacilli</taxon>
        <taxon>Bacillales</taxon>
        <taxon>Bacillaceae</taxon>
        <taxon>Thalassorhabdus</taxon>
    </lineage>
</organism>
<dbReference type="RefSeq" id="WP_385938488.1">
    <property type="nucleotide sequence ID" value="NZ_JBHSOZ010000003.1"/>
</dbReference>